<dbReference type="InterPro" id="IPR010930">
    <property type="entry name" value="Flg_bb/hook_C_dom"/>
</dbReference>
<evidence type="ECO:0000256" key="6">
    <source>
        <dbReference type="ARBA" id="ARBA00023143"/>
    </source>
</evidence>
<evidence type="ECO:0000256" key="7">
    <source>
        <dbReference type="SAM" id="MobiDB-lite"/>
    </source>
</evidence>
<evidence type="ECO:0000313" key="12">
    <source>
        <dbReference type="Proteomes" id="UP000765160"/>
    </source>
</evidence>
<keyword evidence="12" id="KW-1185">Reference proteome</keyword>
<protein>
    <recommendedName>
        <fullName evidence="4">Flagellar hook-associated protein 1</fullName>
    </recommendedName>
</protein>
<evidence type="ECO:0000256" key="5">
    <source>
        <dbReference type="ARBA" id="ARBA00022525"/>
    </source>
</evidence>
<dbReference type="Proteomes" id="UP000765160">
    <property type="component" value="Unassembled WGS sequence"/>
</dbReference>
<keyword evidence="5" id="KW-0964">Secreted</keyword>
<dbReference type="EMBL" id="JAAVTX010000001">
    <property type="protein sequence ID" value="NKE43323.1"/>
    <property type="molecule type" value="Genomic_DNA"/>
</dbReference>
<dbReference type="InterPro" id="IPR053927">
    <property type="entry name" value="FlgK_helical"/>
</dbReference>
<sequence>MSLDSALLRATSGLRHTTRQIEATAQNVANADVEGYTRKTAAGQQSATGGVRTLAPQRDVDLALQAEARAARGGAAAAQLRADTLSPLAQLQGNPSDGDSLGGLTGALRDELTQLRATPNDSAAQAEALRGAATLAERLQEVSGAVARTRQAVQDGLRTDVDQANALLRDIAKLDAQAKAERAAGRPGADTLDRRDTAVNQLSGLLDITPVQGGDGGLTLILRGGAILPLDPDGSPLGMADAVTAPGAYYGAPAGTLPGLTLNGATLSNVPRGGRIGEGLVLRDETLAGMGAELDTLATTLAGRLSEQGLTLFTEPDGGAPPATGSATAPGFAARITLSPVVAAEPSMLRDGTPDVPAFPPNPDGQSGYTALLDRVLDFAFGDTRDGSTEHAPIPGTGLGPGGQLNSDFSPPRRLVDYAAAVTASHAAEAGAAAGAATSAAADSARLGSLVQARQGVDVDNEMAAMVTLQNAYAANARIMAAVQGMWDSLLAAVR</sequence>
<organism evidence="11 12">
    <name type="scientific">Falsiroseomonas frigidaquae</name>
    <dbReference type="NCBI Taxonomy" id="487318"/>
    <lineage>
        <taxon>Bacteria</taxon>
        <taxon>Pseudomonadati</taxon>
        <taxon>Pseudomonadota</taxon>
        <taxon>Alphaproteobacteria</taxon>
        <taxon>Acetobacterales</taxon>
        <taxon>Roseomonadaceae</taxon>
        <taxon>Falsiroseomonas</taxon>
    </lineage>
</organism>
<comment type="caution">
    <text evidence="11">The sequence shown here is derived from an EMBL/GenBank/DDBJ whole genome shotgun (WGS) entry which is preliminary data.</text>
</comment>
<feature type="domain" description="Flagellar hook-associated protein FlgK helical" evidence="10">
    <location>
        <begin position="99"/>
        <end position="308"/>
    </location>
</feature>
<keyword evidence="6" id="KW-0975">Bacterial flagellum</keyword>
<evidence type="ECO:0000259" key="10">
    <source>
        <dbReference type="Pfam" id="PF22638"/>
    </source>
</evidence>
<evidence type="ECO:0000256" key="4">
    <source>
        <dbReference type="ARBA" id="ARBA00016244"/>
    </source>
</evidence>
<dbReference type="Pfam" id="PF22638">
    <property type="entry name" value="FlgK_D1"/>
    <property type="match status" value="1"/>
</dbReference>
<feature type="domain" description="Flagellar basal body rod protein N-terminal" evidence="8">
    <location>
        <begin position="10"/>
        <end position="37"/>
    </location>
</feature>
<dbReference type="PANTHER" id="PTHR30033">
    <property type="entry name" value="FLAGELLAR HOOK-ASSOCIATED PROTEIN 1"/>
    <property type="match status" value="1"/>
</dbReference>
<evidence type="ECO:0000313" key="11">
    <source>
        <dbReference type="EMBL" id="NKE43323.1"/>
    </source>
</evidence>
<reference evidence="11 12" key="1">
    <citation type="submission" date="2020-03" db="EMBL/GenBank/DDBJ databases">
        <title>Roseomonas selenitidurans sp. nov. isolated from soil.</title>
        <authorList>
            <person name="Liu H."/>
        </authorList>
    </citation>
    <scope>NUCLEOTIDE SEQUENCE [LARGE SCALE GENOMIC DNA]</scope>
    <source>
        <strain evidence="11 12">JCM 15073</strain>
    </source>
</reference>
<accession>A0ABX1ET66</accession>
<dbReference type="SUPFAM" id="SSF64518">
    <property type="entry name" value="Phase 1 flagellin"/>
    <property type="match status" value="1"/>
</dbReference>
<evidence type="ECO:0000259" key="9">
    <source>
        <dbReference type="Pfam" id="PF06429"/>
    </source>
</evidence>
<dbReference type="InterPro" id="IPR001444">
    <property type="entry name" value="Flag_bb_rod_N"/>
</dbReference>
<evidence type="ECO:0000256" key="1">
    <source>
        <dbReference type="ARBA" id="ARBA00004117"/>
    </source>
</evidence>
<evidence type="ECO:0000256" key="3">
    <source>
        <dbReference type="ARBA" id="ARBA00009677"/>
    </source>
</evidence>
<dbReference type="Pfam" id="PF00460">
    <property type="entry name" value="Flg_bb_rod"/>
    <property type="match status" value="1"/>
</dbReference>
<evidence type="ECO:0000256" key="2">
    <source>
        <dbReference type="ARBA" id="ARBA00004613"/>
    </source>
</evidence>
<dbReference type="RefSeq" id="WP_168046244.1">
    <property type="nucleotide sequence ID" value="NZ_JAATJR010000001.1"/>
</dbReference>
<dbReference type="InterPro" id="IPR002371">
    <property type="entry name" value="FlgK"/>
</dbReference>
<dbReference type="PANTHER" id="PTHR30033:SF2">
    <property type="entry name" value="FLAGELLAR HOOK PROTEIN"/>
    <property type="match status" value="1"/>
</dbReference>
<comment type="similarity">
    <text evidence="3">Belongs to the flagella basal body rod proteins family.</text>
</comment>
<gene>
    <name evidence="11" type="ORF">HB662_00935</name>
</gene>
<feature type="region of interest" description="Disordered" evidence="7">
    <location>
        <begin position="388"/>
        <end position="407"/>
    </location>
</feature>
<feature type="domain" description="Flagellar basal-body/hook protein C-terminal" evidence="9">
    <location>
        <begin position="456"/>
        <end position="491"/>
    </location>
</feature>
<proteinExistence type="inferred from homology"/>
<evidence type="ECO:0000259" key="8">
    <source>
        <dbReference type="Pfam" id="PF00460"/>
    </source>
</evidence>
<comment type="subcellular location">
    <subcellularLocation>
        <location evidence="1">Bacterial flagellum basal body</location>
    </subcellularLocation>
    <subcellularLocation>
        <location evidence="2">Secreted</location>
    </subcellularLocation>
</comment>
<name>A0ABX1ET66_9PROT</name>
<dbReference type="Pfam" id="PF06429">
    <property type="entry name" value="Flg_bbr_C"/>
    <property type="match status" value="1"/>
</dbReference>